<reference evidence="1 2" key="1">
    <citation type="submission" date="2019-10" db="EMBL/GenBank/DDBJ databases">
        <title>Draft Genome Sequence of the Caffeine Degrading Methylotroph Methylorubrum populi PINKEL.</title>
        <authorList>
            <person name="Dawson S.C."/>
            <person name="Zhang X."/>
            <person name="Wright M.E."/>
            <person name="Sharma G."/>
            <person name="Langner J.T."/>
            <person name="Ditty J.L."/>
            <person name="Subuyuj G.A."/>
        </authorList>
    </citation>
    <scope>NUCLEOTIDE SEQUENCE [LARGE SCALE GENOMIC DNA]</scope>
    <source>
        <strain evidence="1 2">Pinkel</strain>
    </source>
</reference>
<dbReference type="AlphaFoldDB" id="A0A514KJC3"/>
<organism evidence="1 2">
    <name type="scientific">Methylorubrum populi</name>
    <dbReference type="NCBI Taxonomy" id="223967"/>
    <lineage>
        <taxon>Bacteria</taxon>
        <taxon>Pseudomonadati</taxon>
        <taxon>Pseudomonadota</taxon>
        <taxon>Alphaproteobacteria</taxon>
        <taxon>Hyphomicrobiales</taxon>
        <taxon>Methylobacteriaceae</taxon>
        <taxon>Methylorubrum</taxon>
    </lineage>
</organism>
<dbReference type="Proteomes" id="UP000469949">
    <property type="component" value="Unassembled WGS sequence"/>
</dbReference>
<evidence type="ECO:0000313" key="1">
    <source>
        <dbReference type="EMBL" id="KAB7787191.1"/>
    </source>
</evidence>
<protein>
    <submittedName>
        <fullName evidence="1">Uncharacterized protein</fullName>
    </submittedName>
</protein>
<comment type="caution">
    <text evidence="1">The sequence shown here is derived from an EMBL/GenBank/DDBJ whole genome shotgun (WGS) entry which is preliminary data.</text>
</comment>
<accession>A0A514KJC3</accession>
<dbReference type="GO" id="GO:0004540">
    <property type="term" value="F:RNA nuclease activity"/>
    <property type="evidence" value="ECO:0007669"/>
    <property type="project" value="InterPro"/>
</dbReference>
<evidence type="ECO:0000313" key="2">
    <source>
        <dbReference type="Proteomes" id="UP000469949"/>
    </source>
</evidence>
<proteinExistence type="predicted"/>
<dbReference type="Pfam" id="PF11663">
    <property type="entry name" value="Toxin_YhaV"/>
    <property type="match status" value="1"/>
</dbReference>
<dbReference type="EMBL" id="WEKV01000004">
    <property type="protein sequence ID" value="KAB7787191.1"/>
    <property type="molecule type" value="Genomic_DNA"/>
</dbReference>
<name>A0A514KJC3_9HYPH</name>
<sequence length="162" mass="18685">MTDASPFAERNGWKLYRARAFRQSVDPLTEDVARLAAADPDGYRAHPRTKLLARIRSLIVEEIPRDPNAPVYALGNTLGPTHRHWRRAKFLQRFRLFFRFDSASRIIVYAWVNDETTLRKAGARSDPYAVFVRRLDDGDPPDDWDELLTDARSTEARGLSDR</sequence>
<gene>
    <name evidence="1" type="ORF">F8B43_0627</name>
</gene>
<dbReference type="RefSeq" id="WP_141950449.1">
    <property type="nucleotide sequence ID" value="NZ_CP039546.1"/>
</dbReference>
<dbReference type="GO" id="GO:0110001">
    <property type="term" value="C:toxin-antitoxin complex"/>
    <property type="evidence" value="ECO:0007669"/>
    <property type="project" value="InterPro"/>
</dbReference>
<dbReference type="InterPro" id="IPR021679">
    <property type="entry name" value="Toxin_endonuclease_YhaV"/>
</dbReference>